<dbReference type="InterPro" id="IPR000917">
    <property type="entry name" value="Sulfatase_N"/>
</dbReference>
<dbReference type="Gene3D" id="3.40.720.10">
    <property type="entry name" value="Alkaline Phosphatase, subunit A"/>
    <property type="match status" value="1"/>
</dbReference>
<dbReference type="KEGG" id="cma:Cmaq_1363"/>
<dbReference type="CDD" id="cd16148">
    <property type="entry name" value="sulfatase_like"/>
    <property type="match status" value="1"/>
</dbReference>
<dbReference type="AlphaFoldDB" id="A8M8X0"/>
<evidence type="ECO:0000313" key="3">
    <source>
        <dbReference type="Proteomes" id="UP000001137"/>
    </source>
</evidence>
<dbReference type="PANTHER" id="PTHR43751">
    <property type="entry name" value="SULFATASE"/>
    <property type="match status" value="1"/>
</dbReference>
<evidence type="ECO:0000259" key="1">
    <source>
        <dbReference type="Pfam" id="PF00884"/>
    </source>
</evidence>
<dbReference type="InterPro" id="IPR052701">
    <property type="entry name" value="GAG_Ulvan_Degrading_Sulfatases"/>
</dbReference>
<gene>
    <name evidence="2" type="ordered locus">Cmaq_1363</name>
</gene>
<dbReference type="PANTHER" id="PTHR43751:SF3">
    <property type="entry name" value="SULFATASE N-TERMINAL DOMAIN-CONTAINING PROTEIN"/>
    <property type="match status" value="1"/>
</dbReference>
<protein>
    <submittedName>
        <fullName evidence="2">Sulfatase</fullName>
    </submittedName>
</protein>
<dbReference type="EMBL" id="CP000852">
    <property type="protein sequence ID" value="ABW02189.1"/>
    <property type="molecule type" value="Genomic_DNA"/>
</dbReference>
<sequence>MSKPDLNIIVIVLDSLRQDHVGFYRSLYGWPRVFDNVPPPDTPNLDKLASEGIVFTNAYPSGLPTIPVREELLTGQFTLPYHPWSPMHPDSYTMPELLRGLGYFTGLVSDTYHLFKPGMNYTKGFDTWFFIRGQEYDTYGIPPPVNRRVDDYVTKDYYSNYAGSRAYVELVAQFLANIDDWRDEGDWFAARVFRTAINWVKDAYRKYSRFMLWIDSFDPHEPWIPPSRFDKYTDPGYKGPKLILPMGGDAAKWYTNEQVNYIRGLYAGEVAYVDYYFGEFYNALRDLGLLEQSIVILLADHGHPLADHGKFLKGGDRLYSELLKVPFMVRLPNGRHIVTDAIVQFPDVLPTILGLLNLPETYTYPLAGRSFADLLNGSSRGHRAYAIMGYHEAADRCIRDGEWSLIYRPDGRHELYNLVKDPRERVNLASEMPDKVNEMMSKLALWFMNRSRPVRQIQARYELGGTGKA</sequence>
<accession>A8M8X0</accession>
<dbReference type="SUPFAM" id="SSF53649">
    <property type="entry name" value="Alkaline phosphatase-like"/>
    <property type="match status" value="1"/>
</dbReference>
<organism evidence="2 3">
    <name type="scientific">Caldivirga maquilingensis (strain ATCC 700844 / DSM 13496 / JCM 10307 / IC-167)</name>
    <dbReference type="NCBI Taxonomy" id="397948"/>
    <lineage>
        <taxon>Archaea</taxon>
        <taxon>Thermoproteota</taxon>
        <taxon>Thermoprotei</taxon>
        <taxon>Thermoproteales</taxon>
        <taxon>Thermoproteaceae</taxon>
        <taxon>Caldivirga</taxon>
    </lineage>
</organism>
<dbReference type="GeneID" id="5710343"/>
<feature type="domain" description="Sulfatase N-terminal" evidence="1">
    <location>
        <begin position="7"/>
        <end position="357"/>
    </location>
</feature>
<dbReference type="Proteomes" id="UP000001137">
    <property type="component" value="Chromosome"/>
</dbReference>
<reference evidence="2 3" key="1">
    <citation type="submission" date="2007-10" db="EMBL/GenBank/DDBJ databases">
        <title>Complete sequence of Caldivirga maquilingensis IC-167.</title>
        <authorList>
            <consortium name="US DOE Joint Genome Institute"/>
            <person name="Copeland A."/>
            <person name="Lucas S."/>
            <person name="Lapidus A."/>
            <person name="Barry K."/>
            <person name="Glavina del Rio T."/>
            <person name="Dalin E."/>
            <person name="Tice H."/>
            <person name="Pitluck S."/>
            <person name="Saunders E."/>
            <person name="Brettin T."/>
            <person name="Bruce D."/>
            <person name="Detter J.C."/>
            <person name="Han C."/>
            <person name="Schmutz J."/>
            <person name="Larimer F."/>
            <person name="Land M."/>
            <person name="Hauser L."/>
            <person name="Kyrpides N."/>
            <person name="Ivanova N."/>
            <person name="Biddle J.F."/>
            <person name="Zhang Z."/>
            <person name="Fitz-Gibbon S.T."/>
            <person name="Lowe T.M."/>
            <person name="Saltikov C."/>
            <person name="House C.H."/>
            <person name="Richardson P."/>
        </authorList>
    </citation>
    <scope>NUCLEOTIDE SEQUENCE [LARGE SCALE GENOMIC DNA]</scope>
    <source>
        <strain evidence="3">ATCC 700844 / DSM 13496 / JCM 10307 / IC-167</strain>
    </source>
</reference>
<dbReference type="eggNOG" id="arCOG02785">
    <property type="taxonomic scope" value="Archaea"/>
</dbReference>
<name>A8M8X0_CALMQ</name>
<keyword evidence="3" id="KW-1185">Reference proteome</keyword>
<proteinExistence type="predicted"/>
<dbReference type="OrthoDB" id="3164at2157"/>
<dbReference type="Gene3D" id="3.30.1120.10">
    <property type="match status" value="1"/>
</dbReference>
<dbReference type="InterPro" id="IPR017850">
    <property type="entry name" value="Alkaline_phosphatase_core_sf"/>
</dbReference>
<dbReference type="STRING" id="397948.Cmaq_1363"/>
<dbReference type="Pfam" id="PF00884">
    <property type="entry name" value="Sulfatase"/>
    <property type="match status" value="1"/>
</dbReference>
<evidence type="ECO:0000313" key="2">
    <source>
        <dbReference type="EMBL" id="ABW02189.1"/>
    </source>
</evidence>
<dbReference type="HOGENOM" id="CLU_006332_14_0_2"/>
<dbReference type="RefSeq" id="WP_012186408.1">
    <property type="nucleotide sequence ID" value="NC_009954.1"/>
</dbReference>